<evidence type="ECO:0008006" key="3">
    <source>
        <dbReference type="Google" id="ProtNLM"/>
    </source>
</evidence>
<dbReference type="HOGENOM" id="CLU_462236_0_0_12"/>
<dbReference type="KEGG" id="scd:Spica_0944"/>
<reference evidence="2" key="1">
    <citation type="journal article" date="2013" name="Stand. Genomic Sci.">
        <title>Genome sequence of the thermophilic fresh-water bacterium Spirochaeta caldaria type strain (H1(T)), reclassification of Spirochaeta caldaria, Spirochaeta stenostrepta, and Spirochaeta zuelzerae in the genus Treponema as Treponema caldaria comb. nov., Treponema stenostrepta comb. nov., and Treponema zuelzerae comb. nov., and emendation of the genus Treponema.</title>
        <authorList>
            <person name="Abt B."/>
            <person name="Goker M."/>
            <person name="Scheuner C."/>
            <person name="Han C."/>
            <person name="Lu M."/>
            <person name="Misra M."/>
            <person name="Lapidus A."/>
            <person name="Nolan M."/>
            <person name="Lucas S."/>
            <person name="Hammon N."/>
            <person name="Deshpande S."/>
            <person name="Cheng J.F."/>
            <person name="Tapia R."/>
            <person name="Goodwin L.A."/>
            <person name="Pitluck S."/>
            <person name="Liolios K."/>
            <person name="Pagani I."/>
            <person name="Ivanova N."/>
            <person name="Mavromatis K."/>
            <person name="Mikhailova N."/>
            <person name="Huntemann M."/>
            <person name="Pati A."/>
            <person name="Chen A."/>
            <person name="Palaniappan K."/>
            <person name="Land M."/>
            <person name="Hauser L."/>
            <person name="Jeffries C.D."/>
            <person name="Rohde M."/>
            <person name="Spring S."/>
            <person name="Gronow S."/>
            <person name="Detter J.C."/>
            <person name="Bristow J."/>
            <person name="Eisen J.A."/>
            <person name="Markowitz V."/>
            <person name="Hugenholtz P."/>
            <person name="Kyrpides N.C."/>
            <person name="Woyke T."/>
            <person name="Klenk H.P."/>
        </authorList>
    </citation>
    <scope>NUCLEOTIDE SEQUENCE</scope>
    <source>
        <strain evidence="2">ATCC 51460 / DSM 7334 / H1</strain>
    </source>
</reference>
<sequence length="588" mass="66611">MVNQIIAIEELSQKITSISNISEKIFLNLGKITPLFVKELHNNLILLEKNFSTQDGSKTFLFEFDLLFKETTSTINKGSVFFSQMHTRGNNLLRSLSASLFQLEKLDKIIDNIRNDSEDMALVSLNALTGAIKSGSAGKAFSVITDELKRLSEHIHQLTIVLQTDSTSLIKQLNSFTSELQKLELLQSSIFSGLDTKINNQFSAIAGKIQGLTESLYALVIESKRLEGPVSAVMETVQIQDIIRQSLDHIQIALSAYESIQADTSINPEELQEFKWQLASLGEVIMIDVIKRLEEAVVIFETALMEIQKLIQKGEKQRTLILREHFSTHSEHSVVIVFEEASKALTLVEQNLSNYMSIKKAVASQGSRIADMVAILSKQYDKFDKIINRFKTVDIAARIEISKQSILRSIKDTVFAMSELIIRITQDVENAKKTSLSFIDDTHHAILEYAKTYQEEISTFSIAQKELSKSFQQFLIYRENLENHIRNFTLFSETFIKLIETQNKELDEIKQLVMLCQSVRTIFSEVKESIPVGMVHIEIKNQHLQELIKKFTIYAHKQAAAEIGNFEVASSSNGHRDLAIEASEVTFF</sequence>
<organism evidence="1 2">
    <name type="scientific">Gracilinema caldarium (strain ATCC 51460 / DSM 7334 / H1)</name>
    <name type="common">Treponema caldarium</name>
    <dbReference type="NCBI Taxonomy" id="744872"/>
    <lineage>
        <taxon>Bacteria</taxon>
        <taxon>Pseudomonadati</taxon>
        <taxon>Spirochaetota</taxon>
        <taxon>Spirochaetia</taxon>
        <taxon>Spirochaetales</taxon>
        <taxon>Breznakiellaceae</taxon>
        <taxon>Gracilinema</taxon>
    </lineage>
</organism>
<dbReference type="EMBL" id="CP002868">
    <property type="protein sequence ID" value="AEJ19094.1"/>
    <property type="molecule type" value="Genomic_DNA"/>
</dbReference>
<accession>F8F2H9</accession>
<evidence type="ECO:0000313" key="1">
    <source>
        <dbReference type="EMBL" id="AEJ19094.1"/>
    </source>
</evidence>
<dbReference type="STRING" id="744872.Spica_0944"/>
<dbReference type="Proteomes" id="UP000000503">
    <property type="component" value="Chromosome"/>
</dbReference>
<name>F8F2H9_GRAC1</name>
<dbReference type="OrthoDB" id="349914at2"/>
<proteinExistence type="predicted"/>
<dbReference type="Gene3D" id="1.10.287.950">
    <property type="entry name" value="Methyl-accepting chemotaxis protein"/>
    <property type="match status" value="1"/>
</dbReference>
<evidence type="ECO:0000313" key="2">
    <source>
        <dbReference type="Proteomes" id="UP000000503"/>
    </source>
</evidence>
<gene>
    <name evidence="1" type="ordered locus">Spica_0944</name>
</gene>
<dbReference type="eggNOG" id="COG0840">
    <property type="taxonomic scope" value="Bacteria"/>
</dbReference>
<dbReference type="SUPFAM" id="SSF58104">
    <property type="entry name" value="Methyl-accepting chemotaxis protein (MCP) signaling domain"/>
    <property type="match status" value="1"/>
</dbReference>
<keyword evidence="2" id="KW-1185">Reference proteome</keyword>
<protein>
    <recommendedName>
        <fullName evidence="3">Methyl-accepting chemotaxis protein</fullName>
    </recommendedName>
</protein>
<dbReference type="RefSeq" id="WP_013968405.1">
    <property type="nucleotide sequence ID" value="NC_015732.1"/>
</dbReference>
<dbReference type="AlphaFoldDB" id="F8F2H9"/>